<reference evidence="3 4" key="1">
    <citation type="submission" date="2017-03" db="EMBL/GenBank/DDBJ databases">
        <authorList>
            <person name="Afonso C.L."/>
            <person name="Miller P.J."/>
            <person name="Scott M.A."/>
            <person name="Spackman E."/>
            <person name="Goraichik I."/>
            <person name="Dimitrov K.M."/>
            <person name="Suarez D.L."/>
            <person name="Swayne D.E."/>
        </authorList>
    </citation>
    <scope>NUCLEOTIDE SEQUENCE [LARGE SCALE GENOMIC DNA]</scope>
    <source>
        <strain evidence="3 4">CECT 7745</strain>
    </source>
</reference>
<evidence type="ECO:0000256" key="1">
    <source>
        <dbReference type="ARBA" id="ARBA00006484"/>
    </source>
</evidence>
<evidence type="ECO:0000256" key="2">
    <source>
        <dbReference type="ARBA" id="ARBA00023002"/>
    </source>
</evidence>
<keyword evidence="2" id="KW-0560">Oxidoreductase</keyword>
<dbReference type="Gene3D" id="3.40.50.720">
    <property type="entry name" value="NAD(P)-binding Rossmann-like Domain"/>
    <property type="match status" value="1"/>
</dbReference>
<dbReference type="NCBIfam" id="NF005754">
    <property type="entry name" value="PRK07578.1"/>
    <property type="match status" value="1"/>
</dbReference>
<dbReference type="OrthoDB" id="9787486at2"/>
<comment type="similarity">
    <text evidence="1">Belongs to the short-chain dehydrogenases/reductases (SDR) family.</text>
</comment>
<sequence length="200" mass="20431">MKILIVGATGLIGGAVADALSANHDIINAGYSDGDVKVDLGSKASIEAMFKSIDTVDAVVSTAGLAGFAPFNDLDDAAYDLALGNKVMGQINLVRVGQNHISDGGSFTLTAGILSREPMPGSVVISLANGALESFAKATALELDRGLRVNTVSPVFVKETMEKMGMDPSSGLSASDTAKAYVAAIEGCMNGETLDAPDYA</sequence>
<dbReference type="CDD" id="cd11731">
    <property type="entry name" value="Lin1944_like_SDR_c"/>
    <property type="match status" value="1"/>
</dbReference>
<dbReference type="EMBL" id="FWXB01000003">
    <property type="protein sequence ID" value="SMC11216.1"/>
    <property type="molecule type" value="Genomic_DNA"/>
</dbReference>
<evidence type="ECO:0000313" key="4">
    <source>
        <dbReference type="Proteomes" id="UP000193224"/>
    </source>
</evidence>
<dbReference type="PANTHER" id="PTHR43477:SF1">
    <property type="entry name" value="DIHYDROANTICAPSIN 7-DEHYDROGENASE"/>
    <property type="match status" value="1"/>
</dbReference>
<name>A0A1X7BNM1_9RHOB</name>
<dbReference type="GO" id="GO:0016491">
    <property type="term" value="F:oxidoreductase activity"/>
    <property type="evidence" value="ECO:0007669"/>
    <property type="project" value="UniProtKB-KW"/>
</dbReference>
<gene>
    <name evidence="3" type="ORF">ROA7745_01027</name>
</gene>
<dbReference type="PANTHER" id="PTHR43477">
    <property type="entry name" value="DIHYDROANTICAPSIN 7-DEHYDROGENASE"/>
    <property type="match status" value="1"/>
</dbReference>
<dbReference type="AlphaFoldDB" id="A0A1X7BNM1"/>
<dbReference type="SUPFAM" id="SSF51735">
    <property type="entry name" value="NAD(P)-binding Rossmann-fold domains"/>
    <property type="match status" value="1"/>
</dbReference>
<keyword evidence="4" id="KW-1185">Reference proteome</keyword>
<dbReference type="RefSeq" id="WP_085799195.1">
    <property type="nucleotide sequence ID" value="NZ_FWXB01000003.1"/>
</dbReference>
<protein>
    <submittedName>
        <fullName evidence="3">Short chain dehydrogenase</fullName>
    </submittedName>
</protein>
<dbReference type="Pfam" id="PF13561">
    <property type="entry name" value="adh_short_C2"/>
    <property type="match status" value="1"/>
</dbReference>
<dbReference type="PRINTS" id="PR00081">
    <property type="entry name" value="GDHRDH"/>
</dbReference>
<dbReference type="Proteomes" id="UP000193224">
    <property type="component" value="Unassembled WGS sequence"/>
</dbReference>
<dbReference type="InterPro" id="IPR051122">
    <property type="entry name" value="SDR_DHRS6-like"/>
</dbReference>
<proteinExistence type="inferred from homology"/>
<organism evidence="3 4">
    <name type="scientific">Roseovarius aestuarii</name>
    <dbReference type="NCBI Taxonomy" id="475083"/>
    <lineage>
        <taxon>Bacteria</taxon>
        <taxon>Pseudomonadati</taxon>
        <taxon>Pseudomonadota</taxon>
        <taxon>Alphaproteobacteria</taxon>
        <taxon>Rhodobacterales</taxon>
        <taxon>Roseobacteraceae</taxon>
        <taxon>Roseovarius</taxon>
    </lineage>
</organism>
<accession>A0A1X7BNM1</accession>
<dbReference type="InterPro" id="IPR036291">
    <property type="entry name" value="NAD(P)-bd_dom_sf"/>
</dbReference>
<dbReference type="InterPro" id="IPR002347">
    <property type="entry name" value="SDR_fam"/>
</dbReference>
<evidence type="ECO:0000313" key="3">
    <source>
        <dbReference type="EMBL" id="SMC11216.1"/>
    </source>
</evidence>